<evidence type="ECO:0000313" key="2">
    <source>
        <dbReference type="EMBL" id="WAV97955.1"/>
    </source>
</evidence>
<dbReference type="PANTHER" id="PTHR43861">
    <property type="entry name" value="TRANS-ACONITATE 2-METHYLTRANSFERASE-RELATED"/>
    <property type="match status" value="1"/>
</dbReference>
<dbReference type="PANTHER" id="PTHR43861:SF1">
    <property type="entry name" value="TRANS-ACONITATE 2-METHYLTRANSFERASE"/>
    <property type="match status" value="1"/>
</dbReference>
<dbReference type="InterPro" id="IPR029063">
    <property type="entry name" value="SAM-dependent_MTases_sf"/>
</dbReference>
<keyword evidence="3" id="KW-1185">Reference proteome</keyword>
<proteinExistence type="predicted"/>
<accession>A0ABY7JNE4</accession>
<keyword evidence="2" id="KW-0489">Methyltransferase</keyword>
<keyword evidence="2" id="KW-0808">Transferase</keyword>
<dbReference type="Pfam" id="PF08241">
    <property type="entry name" value="Methyltransf_11"/>
    <property type="match status" value="1"/>
</dbReference>
<protein>
    <submittedName>
        <fullName evidence="2">Methyltransferase domain-containing protein</fullName>
    </submittedName>
</protein>
<dbReference type="Gene3D" id="3.40.50.150">
    <property type="entry name" value="Vaccinia Virus protein VP39"/>
    <property type="match status" value="1"/>
</dbReference>
<reference evidence="2" key="1">
    <citation type="journal article" date="2022" name="Front. Microbiol.">
        <title>New perspectives on an old grouping: The genomic and phenotypic variability of Oxalobacter formigenes and the implications for calcium oxalate stone prevention.</title>
        <authorList>
            <person name="Chmiel J.A."/>
            <person name="Carr C."/>
            <person name="Stuivenberg G.A."/>
            <person name="Venema R."/>
            <person name="Chanyi R.M."/>
            <person name="Al K.F."/>
            <person name="Giguere D."/>
            <person name="Say H."/>
            <person name="Akouris P.P."/>
            <person name="Dominguez Romero S.A."/>
            <person name="Kwong A."/>
            <person name="Tai V."/>
            <person name="Koval S.F."/>
            <person name="Razvi H."/>
            <person name="Bjazevic J."/>
            <person name="Burton J.P."/>
        </authorList>
    </citation>
    <scope>NUCLEOTIDE SEQUENCE</scope>
    <source>
        <strain evidence="2">HOxNP-1</strain>
    </source>
</reference>
<name>A0ABY7JNE4_9BURK</name>
<evidence type="ECO:0000313" key="3">
    <source>
        <dbReference type="Proteomes" id="UP001164794"/>
    </source>
</evidence>
<dbReference type="GO" id="GO:0008168">
    <property type="term" value="F:methyltransferase activity"/>
    <property type="evidence" value="ECO:0007669"/>
    <property type="project" value="UniProtKB-KW"/>
</dbReference>
<dbReference type="EMBL" id="CP098248">
    <property type="protein sequence ID" value="WAV97955.1"/>
    <property type="molecule type" value="Genomic_DNA"/>
</dbReference>
<dbReference type="SUPFAM" id="SSF53335">
    <property type="entry name" value="S-adenosyl-L-methionine-dependent methyltransferases"/>
    <property type="match status" value="1"/>
</dbReference>
<gene>
    <name evidence="2" type="ORF">NB645_04305</name>
</gene>
<dbReference type="CDD" id="cd02440">
    <property type="entry name" value="AdoMet_MTases"/>
    <property type="match status" value="1"/>
</dbReference>
<sequence>MVSEGQSGMPEMANLLTEMGPPVMELFAPKAGERVLDLGCGSGFWSEEMVRRGCEVVGIDSSAQAVAAARARGVDARQMNAEAMTFESEFDGVFSNAALHWMRHPSRVVAGVTRALKSGGRFVGECGETNNVRRIVGAVSAALEKRGIEIENLHPWRFVSKEEAVGMLEAGGMVVKSVEVIERPTVLPGTIAQWLSVFANNYLSCLHPKEREAFSDEVMALCRPALLREDGKWFADFVRLRFYAVKP</sequence>
<organism evidence="2 3">
    <name type="scientific">Oxalobacter aliiformigenes</name>
    <dbReference type="NCBI Taxonomy" id="2946593"/>
    <lineage>
        <taxon>Bacteria</taxon>
        <taxon>Pseudomonadati</taxon>
        <taxon>Pseudomonadota</taxon>
        <taxon>Betaproteobacteria</taxon>
        <taxon>Burkholderiales</taxon>
        <taxon>Oxalobacteraceae</taxon>
        <taxon>Oxalobacter</taxon>
    </lineage>
</organism>
<evidence type="ECO:0000259" key="1">
    <source>
        <dbReference type="Pfam" id="PF08241"/>
    </source>
</evidence>
<dbReference type="RefSeq" id="WP_269265550.1">
    <property type="nucleotide sequence ID" value="NZ_CP098248.1"/>
</dbReference>
<feature type="domain" description="Methyltransferase type 11" evidence="1">
    <location>
        <begin position="36"/>
        <end position="123"/>
    </location>
</feature>
<dbReference type="Proteomes" id="UP001164794">
    <property type="component" value="Chromosome"/>
</dbReference>
<dbReference type="GO" id="GO:0032259">
    <property type="term" value="P:methylation"/>
    <property type="evidence" value="ECO:0007669"/>
    <property type="project" value="UniProtKB-KW"/>
</dbReference>
<dbReference type="InterPro" id="IPR013216">
    <property type="entry name" value="Methyltransf_11"/>
</dbReference>